<proteinExistence type="predicted"/>
<dbReference type="OrthoDB" id="10005898at2759"/>
<dbReference type="EMBL" id="JAGMVJ010000013">
    <property type="protein sequence ID" value="KAH7083882.1"/>
    <property type="molecule type" value="Genomic_DNA"/>
</dbReference>
<evidence type="ECO:0000256" key="1">
    <source>
        <dbReference type="SAM" id="MobiDB-lite"/>
    </source>
</evidence>
<accession>A0A8K0VWE1</accession>
<dbReference type="AlphaFoldDB" id="A0A8K0VWE1"/>
<organism evidence="2 3">
    <name type="scientific">Paraphoma chrysanthemicola</name>
    <dbReference type="NCBI Taxonomy" id="798071"/>
    <lineage>
        <taxon>Eukaryota</taxon>
        <taxon>Fungi</taxon>
        <taxon>Dikarya</taxon>
        <taxon>Ascomycota</taxon>
        <taxon>Pezizomycotina</taxon>
        <taxon>Dothideomycetes</taxon>
        <taxon>Pleosporomycetidae</taxon>
        <taxon>Pleosporales</taxon>
        <taxon>Pleosporineae</taxon>
        <taxon>Phaeosphaeriaceae</taxon>
        <taxon>Paraphoma</taxon>
    </lineage>
</organism>
<feature type="compositionally biased region" description="Low complexity" evidence="1">
    <location>
        <begin position="11"/>
        <end position="22"/>
    </location>
</feature>
<evidence type="ECO:0008006" key="4">
    <source>
        <dbReference type="Google" id="ProtNLM"/>
    </source>
</evidence>
<dbReference type="Proteomes" id="UP000813461">
    <property type="component" value="Unassembled WGS sequence"/>
</dbReference>
<sequence>MTGNMGDTHPESTTIPSEPTTTANPPSPRTDKTPTPPPRPSLVQKLRFLLLRYLFNTARSADRNLIRLSKLLSTPSGIDVLLCTTSYTLTLVHALLSRLLERRLADIATDIAEKADGILLPGETLIATLPAPTSTKVIAQIVGSSKALASTIADYRIFVRLWGVVGLYTWARGTYLTPLPEDAGKKEKVLRSLTWAAIASCIGFQVLENGAYLSSRGALTTANWTGDVGKARENVWWLWSSRFWAAYVGMEVVRLGVVRYYKTHDVPTTVQLDGEKEEKIEREESIKKEKLENWLWWKDLISNAAYAPMTIHWSLEQGLLSDWGVGACGVVAGGALLADAWRRTA</sequence>
<gene>
    <name evidence="2" type="ORF">FB567DRAFT_530146</name>
</gene>
<dbReference type="PANTHER" id="PTHR12652:SF25">
    <property type="entry name" value="MICROBODY (PEROXISOME) PROLIFERATION PROTEIN PEROXIN 11C (EUROFUNG)"/>
    <property type="match status" value="1"/>
</dbReference>
<dbReference type="PANTHER" id="PTHR12652">
    <property type="entry name" value="PEROXISOMAL BIOGENESIS FACTOR 11"/>
    <property type="match status" value="1"/>
</dbReference>
<keyword evidence="3" id="KW-1185">Reference proteome</keyword>
<comment type="caution">
    <text evidence="2">The sequence shown here is derived from an EMBL/GenBank/DDBJ whole genome shotgun (WGS) entry which is preliminary data.</text>
</comment>
<evidence type="ECO:0000313" key="3">
    <source>
        <dbReference type="Proteomes" id="UP000813461"/>
    </source>
</evidence>
<protein>
    <recommendedName>
        <fullName evidence="4">Peroxin 11C</fullName>
    </recommendedName>
</protein>
<name>A0A8K0VWE1_9PLEO</name>
<reference evidence="2" key="1">
    <citation type="journal article" date="2021" name="Nat. Commun.">
        <title>Genetic determinants of endophytism in the Arabidopsis root mycobiome.</title>
        <authorList>
            <person name="Mesny F."/>
            <person name="Miyauchi S."/>
            <person name="Thiergart T."/>
            <person name="Pickel B."/>
            <person name="Atanasova L."/>
            <person name="Karlsson M."/>
            <person name="Huettel B."/>
            <person name="Barry K.W."/>
            <person name="Haridas S."/>
            <person name="Chen C."/>
            <person name="Bauer D."/>
            <person name="Andreopoulos W."/>
            <person name="Pangilinan J."/>
            <person name="LaButti K."/>
            <person name="Riley R."/>
            <person name="Lipzen A."/>
            <person name="Clum A."/>
            <person name="Drula E."/>
            <person name="Henrissat B."/>
            <person name="Kohler A."/>
            <person name="Grigoriev I.V."/>
            <person name="Martin F.M."/>
            <person name="Hacquard S."/>
        </authorList>
    </citation>
    <scope>NUCLEOTIDE SEQUENCE</scope>
    <source>
        <strain evidence="2">MPI-SDFR-AT-0120</strain>
    </source>
</reference>
<feature type="region of interest" description="Disordered" evidence="1">
    <location>
        <begin position="1"/>
        <end position="40"/>
    </location>
</feature>
<evidence type="ECO:0000313" key="2">
    <source>
        <dbReference type="EMBL" id="KAH7083882.1"/>
    </source>
</evidence>